<dbReference type="InterPro" id="IPR006674">
    <property type="entry name" value="HD_domain"/>
</dbReference>
<reference evidence="3" key="1">
    <citation type="journal article" date="2019" name="Int. J. Syst. Evol. Microbiol.">
        <title>The Global Catalogue of Microorganisms (GCM) 10K type strain sequencing project: providing services to taxonomists for standard genome sequencing and annotation.</title>
        <authorList>
            <consortium name="The Broad Institute Genomics Platform"/>
            <consortium name="The Broad Institute Genome Sequencing Center for Infectious Disease"/>
            <person name="Wu L."/>
            <person name="Ma J."/>
        </authorList>
    </citation>
    <scope>NUCLEOTIDE SEQUENCE [LARGE SCALE GENOMIC DNA]</scope>
    <source>
        <strain evidence="3">JCM 18303</strain>
    </source>
</reference>
<dbReference type="CDD" id="cd00077">
    <property type="entry name" value="HDc"/>
    <property type="match status" value="1"/>
</dbReference>
<protein>
    <submittedName>
        <fullName evidence="2">HD domain-containing protein</fullName>
    </submittedName>
</protein>
<accession>A0ABP9RD49</accession>
<evidence type="ECO:0000313" key="2">
    <source>
        <dbReference type="EMBL" id="GAA5174959.1"/>
    </source>
</evidence>
<dbReference type="EMBL" id="BAABJP010000063">
    <property type="protein sequence ID" value="GAA5174959.1"/>
    <property type="molecule type" value="Genomic_DNA"/>
</dbReference>
<organism evidence="2 3">
    <name type="scientific">Pseudonocardia eucalypti</name>
    <dbReference type="NCBI Taxonomy" id="648755"/>
    <lineage>
        <taxon>Bacteria</taxon>
        <taxon>Bacillati</taxon>
        <taxon>Actinomycetota</taxon>
        <taxon>Actinomycetes</taxon>
        <taxon>Pseudonocardiales</taxon>
        <taxon>Pseudonocardiaceae</taxon>
        <taxon>Pseudonocardia</taxon>
    </lineage>
</organism>
<dbReference type="Proteomes" id="UP001428817">
    <property type="component" value="Unassembled WGS sequence"/>
</dbReference>
<sequence length="181" mass="20104">MGKVDRACALARSLLAEPLPRRWAHTQGVAATARRLTDVLGEQAELIEAAAWLHDIGYSPALVETGLHALDGARYLRDVARAEPMLCGLVAYHTGAIYEAQERGLESQLLDEFDPPPTELSKALTYCDITTSPDGHDIDVRERLDDVLRRYGPDDPVHRTIRKARDFYLASVRDIEARLAS</sequence>
<feature type="domain" description="HD" evidence="1">
    <location>
        <begin position="22"/>
        <end position="114"/>
    </location>
</feature>
<gene>
    <name evidence="2" type="ORF">GCM10023321_79930</name>
</gene>
<evidence type="ECO:0000259" key="1">
    <source>
        <dbReference type="Pfam" id="PF01966"/>
    </source>
</evidence>
<keyword evidence="3" id="KW-1185">Reference proteome</keyword>
<dbReference type="Pfam" id="PF01966">
    <property type="entry name" value="HD"/>
    <property type="match status" value="1"/>
</dbReference>
<evidence type="ECO:0000313" key="3">
    <source>
        <dbReference type="Proteomes" id="UP001428817"/>
    </source>
</evidence>
<dbReference type="Gene3D" id="1.10.3210.10">
    <property type="entry name" value="Hypothetical protein af1432"/>
    <property type="match status" value="1"/>
</dbReference>
<dbReference type="SUPFAM" id="SSF109604">
    <property type="entry name" value="HD-domain/PDEase-like"/>
    <property type="match status" value="1"/>
</dbReference>
<proteinExistence type="predicted"/>
<comment type="caution">
    <text evidence="2">The sequence shown here is derived from an EMBL/GenBank/DDBJ whole genome shotgun (WGS) entry which is preliminary data.</text>
</comment>
<dbReference type="RefSeq" id="WP_185063230.1">
    <property type="nucleotide sequence ID" value="NZ_BAABJP010000063.1"/>
</dbReference>
<dbReference type="InterPro" id="IPR003607">
    <property type="entry name" value="HD/PDEase_dom"/>
</dbReference>
<name>A0ABP9RD49_9PSEU</name>